<evidence type="ECO:0000313" key="1">
    <source>
        <dbReference type="EMBL" id="STI88412.1"/>
    </source>
</evidence>
<dbReference type="Proteomes" id="UP000254079">
    <property type="component" value="Unassembled WGS sequence"/>
</dbReference>
<protein>
    <submittedName>
        <fullName evidence="1">Regulator Mpc</fullName>
    </submittedName>
</protein>
<name>A0A376UGY3_ECOLX</name>
<evidence type="ECO:0000313" key="2">
    <source>
        <dbReference type="Proteomes" id="UP000254079"/>
    </source>
</evidence>
<gene>
    <name evidence="1" type="primary">mpc_2</name>
    <name evidence="1" type="ORF">NCTC8622_07611</name>
</gene>
<accession>A0A376UGY3</accession>
<dbReference type="AlphaFoldDB" id="A0A376UGY3"/>
<dbReference type="EMBL" id="UGCP01000002">
    <property type="protein sequence ID" value="STI88412.1"/>
    <property type="molecule type" value="Genomic_DNA"/>
</dbReference>
<organism evidence="1 2">
    <name type="scientific">Escherichia coli</name>
    <dbReference type="NCBI Taxonomy" id="562"/>
    <lineage>
        <taxon>Bacteria</taxon>
        <taxon>Pseudomonadati</taxon>
        <taxon>Pseudomonadota</taxon>
        <taxon>Gammaproteobacteria</taxon>
        <taxon>Enterobacterales</taxon>
        <taxon>Enterobacteriaceae</taxon>
        <taxon>Escherichia</taxon>
    </lineage>
</organism>
<proteinExistence type="predicted"/>
<reference evidence="1 2" key="1">
    <citation type="submission" date="2018-06" db="EMBL/GenBank/DDBJ databases">
        <authorList>
            <consortium name="Pathogen Informatics"/>
            <person name="Doyle S."/>
        </authorList>
    </citation>
    <scope>NUCLEOTIDE SEQUENCE [LARGE SCALE GENOMIC DNA]</scope>
    <source>
        <strain evidence="1 2">NCTC8622</strain>
    </source>
</reference>
<sequence length="39" mass="4789">MNLLIKRNVEEFLRLLGNDFYLFDNRVEIDFNGFSFFIE</sequence>